<evidence type="ECO:0000313" key="7">
    <source>
        <dbReference type="Proteomes" id="UP000319859"/>
    </source>
</evidence>
<gene>
    <name evidence="6" type="ORF">FBZ89_1314</name>
</gene>
<protein>
    <submittedName>
        <fullName evidence="6">AraC-like DNA-binding protein</fullName>
    </submittedName>
</protein>
<evidence type="ECO:0000313" key="6">
    <source>
        <dbReference type="EMBL" id="TWB11276.1"/>
    </source>
</evidence>
<dbReference type="GO" id="GO:0003700">
    <property type="term" value="F:DNA-binding transcription factor activity"/>
    <property type="evidence" value="ECO:0007669"/>
    <property type="project" value="InterPro"/>
</dbReference>
<evidence type="ECO:0000256" key="1">
    <source>
        <dbReference type="ARBA" id="ARBA00023015"/>
    </source>
</evidence>
<evidence type="ECO:0000259" key="5">
    <source>
        <dbReference type="PROSITE" id="PS01124"/>
    </source>
</evidence>
<comment type="caution">
    <text evidence="6">The sequence shown here is derived from an EMBL/GenBank/DDBJ whole genome shotgun (WGS) entry which is preliminary data.</text>
</comment>
<feature type="region of interest" description="Disordered" evidence="4">
    <location>
        <begin position="213"/>
        <end position="255"/>
    </location>
</feature>
<dbReference type="PROSITE" id="PS01124">
    <property type="entry name" value="HTH_ARAC_FAMILY_2"/>
    <property type="match status" value="1"/>
</dbReference>
<keyword evidence="3" id="KW-0804">Transcription</keyword>
<dbReference type="PRINTS" id="PR00032">
    <property type="entry name" value="HTHARAC"/>
</dbReference>
<dbReference type="PANTHER" id="PTHR46796">
    <property type="entry name" value="HTH-TYPE TRANSCRIPTIONAL ACTIVATOR RHAS-RELATED"/>
    <property type="match status" value="1"/>
</dbReference>
<dbReference type="InterPro" id="IPR018060">
    <property type="entry name" value="HTH_AraC"/>
</dbReference>
<evidence type="ECO:0000256" key="4">
    <source>
        <dbReference type="SAM" id="MobiDB-lite"/>
    </source>
</evidence>
<dbReference type="EMBL" id="VITN01000031">
    <property type="protein sequence ID" value="TWB11276.1"/>
    <property type="molecule type" value="Genomic_DNA"/>
</dbReference>
<dbReference type="AlphaFoldDB" id="A0A560EPL6"/>
<dbReference type="PANTHER" id="PTHR46796:SF14">
    <property type="entry name" value="TRANSCRIPTIONAL REGULATORY PROTEIN"/>
    <property type="match status" value="1"/>
</dbReference>
<keyword evidence="2 6" id="KW-0238">DNA-binding</keyword>
<proteinExistence type="predicted"/>
<dbReference type="SUPFAM" id="SSF46689">
    <property type="entry name" value="Homeodomain-like"/>
    <property type="match status" value="2"/>
</dbReference>
<dbReference type="GO" id="GO:0043565">
    <property type="term" value="F:sequence-specific DNA binding"/>
    <property type="evidence" value="ECO:0007669"/>
    <property type="project" value="InterPro"/>
</dbReference>
<accession>A0A560EPL6</accession>
<dbReference type="Pfam" id="PF12833">
    <property type="entry name" value="HTH_18"/>
    <property type="match status" value="1"/>
</dbReference>
<evidence type="ECO:0000256" key="3">
    <source>
        <dbReference type="ARBA" id="ARBA00023163"/>
    </source>
</evidence>
<dbReference type="InterPro" id="IPR009057">
    <property type="entry name" value="Homeodomain-like_sf"/>
</dbReference>
<keyword evidence="1" id="KW-0805">Transcription regulation</keyword>
<dbReference type="Proteomes" id="UP000319859">
    <property type="component" value="Unassembled WGS sequence"/>
</dbReference>
<dbReference type="OrthoDB" id="9806208at2"/>
<dbReference type="Gene3D" id="1.10.10.60">
    <property type="entry name" value="Homeodomain-like"/>
    <property type="match status" value="2"/>
</dbReference>
<evidence type="ECO:0000256" key="2">
    <source>
        <dbReference type="ARBA" id="ARBA00023125"/>
    </source>
</evidence>
<sequence>MISRNAKQAFARAGKASFPGNSDGTGKMTHLTAAAVPAAPLNGIGEEALVHSLLELLERAGGDVDWDPEAAKSAIKRASTILQVELERTATLHGTDGGGLAPWQVRRVTAYMEEHLSEHISVKKLGEVARRSASHFCRAFKRTMGETPYSFITRRRLALAQRMMLTSDAPLSEIAVTCGFSDQSHFTNRFRGATGQSPAAWRRERRERTGRFKERYPIASRPLGTTPDAPGGVAASEASGPDMDGTGRLAGEMRQ</sequence>
<dbReference type="SMART" id="SM00342">
    <property type="entry name" value="HTH_ARAC"/>
    <property type="match status" value="1"/>
</dbReference>
<name>A0A560EPL6_9PROT</name>
<reference evidence="6 7" key="1">
    <citation type="submission" date="2019-06" db="EMBL/GenBank/DDBJ databases">
        <title>Genomic Encyclopedia of Type Strains, Phase IV (KMG-V): Genome sequencing to study the core and pangenomes of soil and plant-associated prokaryotes.</title>
        <authorList>
            <person name="Whitman W."/>
        </authorList>
    </citation>
    <scope>NUCLEOTIDE SEQUENCE [LARGE SCALE GENOMIC DNA]</scope>
    <source>
        <strain evidence="6 7">BR 11880</strain>
    </source>
</reference>
<dbReference type="InterPro" id="IPR020449">
    <property type="entry name" value="Tscrpt_reg_AraC-type_HTH"/>
</dbReference>
<dbReference type="InterPro" id="IPR050204">
    <property type="entry name" value="AraC_XylS_family_regulators"/>
</dbReference>
<organism evidence="6 7">
    <name type="scientific">Nitrospirillum amazonense</name>
    <dbReference type="NCBI Taxonomy" id="28077"/>
    <lineage>
        <taxon>Bacteria</taxon>
        <taxon>Pseudomonadati</taxon>
        <taxon>Pseudomonadota</taxon>
        <taxon>Alphaproteobacteria</taxon>
        <taxon>Rhodospirillales</taxon>
        <taxon>Azospirillaceae</taxon>
        <taxon>Nitrospirillum</taxon>
    </lineage>
</organism>
<feature type="domain" description="HTH araC/xylS-type" evidence="5">
    <location>
        <begin position="106"/>
        <end position="204"/>
    </location>
</feature>